<proteinExistence type="predicted"/>
<keyword evidence="2" id="KW-0812">Transmembrane</keyword>
<dbReference type="Proteomes" id="UP000298327">
    <property type="component" value="Unassembled WGS sequence"/>
</dbReference>
<accession>A0A4Y9ZA15</accession>
<sequence>MKVQHPTSLLLCCAAVVPTYLCPPISISAPALNRLYNHRAPHLITRIHPTAPAPTIRTPPPFLLTLSDLSFHGCIPIDRLKPRTWIPDSFLGSVSFRFVYVLFSLGLVFLSVCLSHACIRCTIPATRQLPSAACRLPPTAYHLLYITVPIQYSLPMRMPYGIPGLPLRACSPLCHSRFTLHRRNTRTQRPPPRVRPSRFRSESESDTYTLTI</sequence>
<evidence type="ECO:0000256" key="2">
    <source>
        <dbReference type="SAM" id="Phobius"/>
    </source>
</evidence>
<evidence type="ECO:0000313" key="5">
    <source>
        <dbReference type="Proteomes" id="UP000298327"/>
    </source>
</evidence>
<feature type="transmembrane region" description="Helical" evidence="2">
    <location>
        <begin position="98"/>
        <end position="119"/>
    </location>
</feature>
<feature type="signal peptide" evidence="3">
    <location>
        <begin position="1"/>
        <end position="21"/>
    </location>
</feature>
<keyword evidence="5" id="KW-1185">Reference proteome</keyword>
<evidence type="ECO:0000256" key="1">
    <source>
        <dbReference type="SAM" id="MobiDB-lite"/>
    </source>
</evidence>
<reference evidence="4 5" key="1">
    <citation type="submission" date="2019-02" db="EMBL/GenBank/DDBJ databases">
        <title>Genome sequencing of the rare red list fungi Dentipellis fragilis.</title>
        <authorList>
            <person name="Buettner E."/>
            <person name="Kellner H."/>
        </authorList>
    </citation>
    <scope>NUCLEOTIDE SEQUENCE [LARGE SCALE GENOMIC DNA]</scope>
    <source>
        <strain evidence="4 5">DSM 105465</strain>
    </source>
</reference>
<keyword evidence="3" id="KW-0732">Signal</keyword>
<evidence type="ECO:0000256" key="3">
    <source>
        <dbReference type="SAM" id="SignalP"/>
    </source>
</evidence>
<feature type="region of interest" description="Disordered" evidence="1">
    <location>
        <begin position="185"/>
        <end position="212"/>
    </location>
</feature>
<dbReference type="AlphaFoldDB" id="A0A4Y9ZA15"/>
<dbReference type="EMBL" id="SEOQ01000057">
    <property type="protein sequence ID" value="TFY71314.1"/>
    <property type="molecule type" value="Genomic_DNA"/>
</dbReference>
<gene>
    <name evidence="4" type="ORF">EVG20_g1708</name>
</gene>
<feature type="chain" id="PRO_5021228466" evidence="3">
    <location>
        <begin position="22"/>
        <end position="212"/>
    </location>
</feature>
<comment type="caution">
    <text evidence="4">The sequence shown here is derived from an EMBL/GenBank/DDBJ whole genome shotgun (WGS) entry which is preliminary data.</text>
</comment>
<keyword evidence="2" id="KW-1133">Transmembrane helix</keyword>
<organism evidence="4 5">
    <name type="scientific">Dentipellis fragilis</name>
    <dbReference type="NCBI Taxonomy" id="205917"/>
    <lineage>
        <taxon>Eukaryota</taxon>
        <taxon>Fungi</taxon>
        <taxon>Dikarya</taxon>
        <taxon>Basidiomycota</taxon>
        <taxon>Agaricomycotina</taxon>
        <taxon>Agaricomycetes</taxon>
        <taxon>Russulales</taxon>
        <taxon>Hericiaceae</taxon>
        <taxon>Dentipellis</taxon>
    </lineage>
</organism>
<keyword evidence="2" id="KW-0472">Membrane</keyword>
<protein>
    <submittedName>
        <fullName evidence="4">Uncharacterized protein</fullName>
    </submittedName>
</protein>
<evidence type="ECO:0000313" key="4">
    <source>
        <dbReference type="EMBL" id="TFY71314.1"/>
    </source>
</evidence>
<name>A0A4Y9ZA15_9AGAM</name>